<gene>
    <name evidence="1" type="ORF">ILEXP_LOCUS58596</name>
</gene>
<keyword evidence="2" id="KW-1185">Reference proteome</keyword>
<dbReference type="AlphaFoldDB" id="A0ABC8V3P4"/>
<dbReference type="EMBL" id="CAUOFW020010235">
    <property type="protein sequence ID" value="CAK9187982.1"/>
    <property type="molecule type" value="Genomic_DNA"/>
</dbReference>
<sequence>MLAAPMVHVFLEKEEDSLWEAMLEKIGQAITMAPMDLVASPSLDTPFARLAAWVMMGAKVRRAKRCHQNASFKRRCLQVDLATRRHRRAEKIQRANDARK</sequence>
<comment type="caution">
    <text evidence="1">The sequence shown here is derived from an EMBL/GenBank/DDBJ whole genome shotgun (WGS) entry which is preliminary data.</text>
</comment>
<dbReference type="Proteomes" id="UP001642360">
    <property type="component" value="Unassembled WGS sequence"/>
</dbReference>
<evidence type="ECO:0000313" key="2">
    <source>
        <dbReference type="Proteomes" id="UP001642360"/>
    </source>
</evidence>
<protein>
    <submittedName>
        <fullName evidence="1">Uncharacterized protein</fullName>
    </submittedName>
</protein>
<evidence type="ECO:0000313" key="1">
    <source>
        <dbReference type="EMBL" id="CAK9187982.1"/>
    </source>
</evidence>
<proteinExistence type="predicted"/>
<accession>A0ABC8V3P4</accession>
<name>A0ABC8V3P4_9AQUA</name>
<reference evidence="1 2" key="1">
    <citation type="submission" date="2024-02" db="EMBL/GenBank/DDBJ databases">
        <authorList>
            <person name="Vignale AGUSTIN F."/>
            <person name="Sosa J E."/>
            <person name="Modenutti C."/>
        </authorList>
    </citation>
    <scope>NUCLEOTIDE SEQUENCE [LARGE SCALE GENOMIC DNA]</scope>
</reference>
<organism evidence="1 2">
    <name type="scientific">Ilex paraguariensis</name>
    <name type="common">yerba mate</name>
    <dbReference type="NCBI Taxonomy" id="185542"/>
    <lineage>
        <taxon>Eukaryota</taxon>
        <taxon>Viridiplantae</taxon>
        <taxon>Streptophyta</taxon>
        <taxon>Embryophyta</taxon>
        <taxon>Tracheophyta</taxon>
        <taxon>Spermatophyta</taxon>
        <taxon>Magnoliopsida</taxon>
        <taxon>eudicotyledons</taxon>
        <taxon>Gunneridae</taxon>
        <taxon>Pentapetalae</taxon>
        <taxon>asterids</taxon>
        <taxon>campanulids</taxon>
        <taxon>Aquifoliales</taxon>
        <taxon>Aquifoliaceae</taxon>
        <taxon>Ilex</taxon>
    </lineage>
</organism>